<feature type="chain" id="PRO_5037196353" evidence="3">
    <location>
        <begin position="17"/>
        <end position="207"/>
    </location>
</feature>
<dbReference type="GO" id="GO:0062129">
    <property type="term" value="C:chitin-based extracellular matrix"/>
    <property type="evidence" value="ECO:0007669"/>
    <property type="project" value="TreeGrafter"/>
</dbReference>
<dbReference type="PANTHER" id="PTHR10380">
    <property type="entry name" value="CUTICLE PROTEIN"/>
    <property type="match status" value="1"/>
</dbReference>
<dbReference type="OrthoDB" id="6343684at2759"/>
<reference evidence="5" key="1">
    <citation type="submission" date="2025-08" db="UniProtKB">
        <authorList>
            <consortium name="RefSeq"/>
        </authorList>
    </citation>
    <scope>IDENTIFICATION</scope>
    <source>
        <tissue evidence="5">Whole organism</tissue>
    </source>
</reference>
<dbReference type="KEGG" id="hazt:125178852"/>
<evidence type="ECO:0000313" key="5">
    <source>
        <dbReference type="RefSeq" id="XP_047739534.1"/>
    </source>
</evidence>
<dbReference type="PANTHER" id="PTHR10380:SF173">
    <property type="entry name" value="CUTICULAR PROTEIN 47EF, ISOFORM C-RELATED"/>
    <property type="match status" value="1"/>
</dbReference>
<dbReference type="InterPro" id="IPR000618">
    <property type="entry name" value="Insect_cuticle"/>
</dbReference>
<keyword evidence="4" id="KW-1185">Reference proteome</keyword>
<dbReference type="InterPro" id="IPR050468">
    <property type="entry name" value="Cuticle_Struct_Prot"/>
</dbReference>
<dbReference type="RefSeq" id="XP_047739534.1">
    <property type="nucleotide sequence ID" value="XM_047883578.1"/>
</dbReference>
<gene>
    <name evidence="5" type="primary">LOC125178852</name>
</gene>
<keyword evidence="3" id="KW-0732">Signal</keyword>
<organism evidence="4 5">
    <name type="scientific">Hyalella azteca</name>
    <name type="common">Amphipod</name>
    <dbReference type="NCBI Taxonomy" id="294128"/>
    <lineage>
        <taxon>Eukaryota</taxon>
        <taxon>Metazoa</taxon>
        <taxon>Ecdysozoa</taxon>
        <taxon>Arthropoda</taxon>
        <taxon>Crustacea</taxon>
        <taxon>Multicrustacea</taxon>
        <taxon>Malacostraca</taxon>
        <taxon>Eumalacostraca</taxon>
        <taxon>Peracarida</taxon>
        <taxon>Amphipoda</taxon>
        <taxon>Senticaudata</taxon>
        <taxon>Talitrida</taxon>
        <taxon>Talitroidea</taxon>
        <taxon>Hyalellidae</taxon>
        <taxon>Hyalella</taxon>
    </lineage>
</organism>
<dbReference type="GeneID" id="125178852"/>
<accession>A0A979FU08</accession>
<evidence type="ECO:0000313" key="4">
    <source>
        <dbReference type="Proteomes" id="UP000694843"/>
    </source>
</evidence>
<keyword evidence="1 2" id="KW-0193">Cuticle</keyword>
<evidence type="ECO:0000256" key="3">
    <source>
        <dbReference type="SAM" id="SignalP"/>
    </source>
</evidence>
<dbReference type="GO" id="GO:0008010">
    <property type="term" value="F:structural constituent of chitin-based larval cuticle"/>
    <property type="evidence" value="ECO:0007669"/>
    <property type="project" value="TreeGrafter"/>
</dbReference>
<dbReference type="AlphaFoldDB" id="A0A979FU08"/>
<dbReference type="InterPro" id="IPR031311">
    <property type="entry name" value="CHIT_BIND_RR_consensus"/>
</dbReference>
<dbReference type="Proteomes" id="UP000694843">
    <property type="component" value="Unplaced"/>
</dbReference>
<name>A0A979FU08_HYAAZ</name>
<evidence type="ECO:0000256" key="2">
    <source>
        <dbReference type="PROSITE-ProRule" id="PRU00497"/>
    </source>
</evidence>
<feature type="signal peptide" evidence="3">
    <location>
        <begin position="1"/>
        <end position="16"/>
    </location>
</feature>
<dbReference type="PROSITE" id="PS51155">
    <property type="entry name" value="CHIT_BIND_RR_2"/>
    <property type="match status" value="1"/>
</dbReference>
<evidence type="ECO:0000256" key="1">
    <source>
        <dbReference type="ARBA" id="ARBA00022460"/>
    </source>
</evidence>
<proteinExistence type="predicted"/>
<dbReference type="Pfam" id="PF00379">
    <property type="entry name" value="Chitin_bind_4"/>
    <property type="match status" value="1"/>
</dbReference>
<sequence>MNCIVVLLSLVMATSAIPQLQFDGRTDTAPRQAEQQFFRTDFLQGNRNDFIPENRRVIGSETRDGFFHQNTDDFSRFDLGNPRSSLSPADIVPAQDSQVIEMQRVQPTADGRAAVLYETDHGVKVVENIAPDADGFNTQTGSYSYFDSEGFPVVVTYTADRDGYYATVPVPRNIPPHAAEQIRRGQEEHERARQLFSRLRKSKVGRV</sequence>
<dbReference type="PROSITE" id="PS00233">
    <property type="entry name" value="CHIT_BIND_RR_1"/>
    <property type="match status" value="1"/>
</dbReference>
<protein>
    <submittedName>
        <fullName evidence="5">Endocuticle structural glycoprotein SgAbd-1-like</fullName>
    </submittedName>
</protein>